<evidence type="ECO:0000313" key="3">
    <source>
        <dbReference type="EMBL" id="EPS42615.1"/>
    </source>
</evidence>
<feature type="coiled-coil region" evidence="1">
    <location>
        <begin position="616"/>
        <end position="643"/>
    </location>
</feature>
<sequence length="663" mass="75614">MLKSWEFLISPPFEASKIDDRMLESQLANTEYLADAVNFTEVKVDGRAAGYRIESPCPEGKEGCPSDPPTPKFVPPSRSEVSPTRPSKWVEPLTPEREVPEVPSSSESSINWSPTGSEWEELPDSMKAYILSRPPPSLPEMPGRKRRRSVSPEVVRPMQHHRLKDAPPAHKRARLDTKLGRKLLAVASGKPKPKSRDPRGFLKLFENHDILEDITRELSVKDCVNLTSTCRELRQKKSAIWDINDHLSRFLDDPLTFRSLMAQHDILISGSDALEFLSRRRCQDSDLDIYVNGEEALTKVLRHLEKTEKYVFASHIYQPSNIDRAIINRRDDFSSLLELDILAEKYVPEGVSNETSNHIEGIFLLQRGTFGSVDSQIKVVATRGSPLNAILNDFPSTHAMNFYDWKTAYSVFPQHTFCGYVAFLTKSSLKDEYLDKYSELGWEFMNYTDFEQGTGGQGAFEICGNGDLQRSRRIGDKYTWKLNLDTTGVKAPVEIPTPSCNMEHVTFGLNMSVVEKGVFGEKYFVESPYLKLNCARWSSRCLKSYLIVDVLDESWVQHLDRMAKRCEAMDKSRAQRTLPIGGPSPNLNPLGIRFRDDDLPLWRDMYDDIMISQAELKKVKQVLAQERQARKSYKRRLVEIAQDIGDILESEAEESPSPKRRRN</sequence>
<protein>
    <recommendedName>
        <fullName evidence="5">F-box domain-containing protein</fullName>
    </recommendedName>
</protein>
<comment type="caution">
    <text evidence="3">The sequence shown here is derived from an EMBL/GenBank/DDBJ whole genome shotgun (WGS) entry which is preliminary data.</text>
</comment>
<evidence type="ECO:0008006" key="5">
    <source>
        <dbReference type="Google" id="ProtNLM"/>
    </source>
</evidence>
<feature type="region of interest" description="Disordered" evidence="2">
    <location>
        <begin position="131"/>
        <end position="154"/>
    </location>
</feature>
<reference evidence="3 4" key="1">
    <citation type="journal article" date="2013" name="PLoS Genet.">
        <title>Genomic mechanisms accounting for the adaptation to parasitism in nematode-trapping fungi.</title>
        <authorList>
            <person name="Meerupati T."/>
            <person name="Andersson K.M."/>
            <person name="Friman E."/>
            <person name="Kumar D."/>
            <person name="Tunlid A."/>
            <person name="Ahren D."/>
        </authorList>
    </citation>
    <scope>NUCLEOTIDE SEQUENCE [LARGE SCALE GENOMIC DNA]</scope>
    <source>
        <strain evidence="3 4">CBS 200.50</strain>
    </source>
</reference>
<dbReference type="OrthoDB" id="10025998at2759"/>
<dbReference type="Proteomes" id="UP000015100">
    <property type="component" value="Unassembled WGS sequence"/>
</dbReference>
<evidence type="ECO:0000313" key="4">
    <source>
        <dbReference type="Proteomes" id="UP000015100"/>
    </source>
</evidence>
<organism evidence="3 4">
    <name type="scientific">Dactylellina haptotyla (strain CBS 200.50)</name>
    <name type="common">Nematode-trapping fungus</name>
    <name type="synonym">Monacrosporium haptotylum</name>
    <dbReference type="NCBI Taxonomy" id="1284197"/>
    <lineage>
        <taxon>Eukaryota</taxon>
        <taxon>Fungi</taxon>
        <taxon>Dikarya</taxon>
        <taxon>Ascomycota</taxon>
        <taxon>Pezizomycotina</taxon>
        <taxon>Orbiliomycetes</taxon>
        <taxon>Orbiliales</taxon>
        <taxon>Orbiliaceae</taxon>
        <taxon>Dactylellina</taxon>
    </lineage>
</organism>
<evidence type="ECO:0000256" key="1">
    <source>
        <dbReference type="SAM" id="Coils"/>
    </source>
</evidence>
<dbReference type="EMBL" id="AQGS01000107">
    <property type="protein sequence ID" value="EPS42615.1"/>
    <property type="molecule type" value="Genomic_DNA"/>
</dbReference>
<evidence type="ECO:0000256" key="2">
    <source>
        <dbReference type="SAM" id="MobiDB-lite"/>
    </source>
</evidence>
<keyword evidence="4" id="KW-1185">Reference proteome</keyword>
<gene>
    <name evidence="3" type="ORF">H072_3395</name>
</gene>
<reference evidence="4" key="2">
    <citation type="submission" date="2013-04" db="EMBL/GenBank/DDBJ databases">
        <title>Genomic mechanisms accounting for the adaptation to parasitism in nematode-trapping fungi.</title>
        <authorList>
            <person name="Ahren D.G."/>
        </authorList>
    </citation>
    <scope>NUCLEOTIDE SEQUENCE [LARGE SCALE GENOMIC DNA]</scope>
    <source>
        <strain evidence="4">CBS 200.50</strain>
    </source>
</reference>
<proteinExistence type="predicted"/>
<dbReference type="AlphaFoldDB" id="S8AHV0"/>
<keyword evidence="1" id="KW-0175">Coiled coil</keyword>
<dbReference type="HOGENOM" id="CLU_413886_0_0_1"/>
<feature type="region of interest" description="Disordered" evidence="2">
    <location>
        <begin position="52"/>
        <end position="119"/>
    </location>
</feature>
<name>S8AHV0_DACHA</name>
<accession>S8AHV0</accession>